<dbReference type="Proteomes" id="UP000031599">
    <property type="component" value="Unassembled WGS sequence"/>
</dbReference>
<accession>A0A0C1ZPK9</accession>
<dbReference type="EMBL" id="JMCC02000001">
    <property type="protein sequence ID" value="KIG19579.1"/>
    <property type="molecule type" value="Genomic_DNA"/>
</dbReference>
<organism evidence="2 3">
    <name type="scientific">Enhygromyxa salina</name>
    <dbReference type="NCBI Taxonomy" id="215803"/>
    <lineage>
        <taxon>Bacteria</taxon>
        <taxon>Pseudomonadati</taxon>
        <taxon>Myxococcota</taxon>
        <taxon>Polyangia</taxon>
        <taxon>Nannocystales</taxon>
        <taxon>Nannocystaceae</taxon>
        <taxon>Enhygromyxa</taxon>
    </lineage>
</organism>
<reference evidence="2 3" key="1">
    <citation type="submission" date="2014-12" db="EMBL/GenBank/DDBJ databases">
        <title>Genome assembly of Enhygromyxa salina DSM 15201.</title>
        <authorList>
            <person name="Sharma G."/>
            <person name="Subramanian S."/>
        </authorList>
    </citation>
    <scope>NUCLEOTIDE SEQUENCE [LARGE SCALE GENOMIC DNA]</scope>
    <source>
        <strain evidence="2 3">DSM 15201</strain>
    </source>
</reference>
<comment type="caution">
    <text evidence="2">The sequence shown here is derived from an EMBL/GenBank/DDBJ whole genome shotgun (WGS) entry which is preliminary data.</text>
</comment>
<feature type="region of interest" description="Disordered" evidence="1">
    <location>
        <begin position="201"/>
        <end position="222"/>
    </location>
</feature>
<name>A0A0C1ZPK9_9BACT</name>
<gene>
    <name evidence="2" type="ORF">DB30_00088</name>
</gene>
<proteinExistence type="predicted"/>
<dbReference type="RefSeq" id="WP_146657733.1">
    <property type="nucleotide sequence ID" value="NZ_JMCC02000001.1"/>
</dbReference>
<evidence type="ECO:0000256" key="1">
    <source>
        <dbReference type="SAM" id="MobiDB-lite"/>
    </source>
</evidence>
<evidence type="ECO:0008006" key="4">
    <source>
        <dbReference type="Google" id="ProtNLM"/>
    </source>
</evidence>
<sequence length="222" mass="24521">MPVRLQARRARPICGLSLLAAFVVASWLPGLGHASTVAEQRARLPPPAACKDPIAGVWKSHSYDARFRDWTIFTLEMNRVSAGRDEFEGRITNHSWLAEPHESSPPPCRGELRYVISMDAQGTVVDGHLNFYGVGTWSLDEVPCGSWNMGYNLDHFSGDIDADLLEFQTVNNDGGRAVNDPVVFRRVHCNDGEQIDQEPRIAVAPPPFTPPEDGERSGCGLR</sequence>
<evidence type="ECO:0000313" key="3">
    <source>
        <dbReference type="Proteomes" id="UP000031599"/>
    </source>
</evidence>
<protein>
    <recommendedName>
        <fullName evidence="4">APCDD1 domain-containing protein</fullName>
    </recommendedName>
</protein>
<evidence type="ECO:0000313" key="2">
    <source>
        <dbReference type="EMBL" id="KIG19579.1"/>
    </source>
</evidence>
<dbReference type="AlphaFoldDB" id="A0A0C1ZPK9"/>